<dbReference type="AlphaFoldDB" id="A0A1I5SHA5"/>
<dbReference type="EMBL" id="FOXH01000005">
    <property type="protein sequence ID" value="SFP70079.1"/>
    <property type="molecule type" value="Genomic_DNA"/>
</dbReference>
<dbReference type="Pfam" id="PF01476">
    <property type="entry name" value="LysM"/>
    <property type="match status" value="2"/>
</dbReference>
<proteinExistence type="inferred from homology"/>
<keyword evidence="4" id="KW-1185">Reference proteome</keyword>
<dbReference type="GO" id="GO:0008933">
    <property type="term" value="F:peptidoglycan lytic transglycosylase activity"/>
    <property type="evidence" value="ECO:0007669"/>
    <property type="project" value="InterPro"/>
</dbReference>
<dbReference type="PROSITE" id="PS51782">
    <property type="entry name" value="LYSM"/>
    <property type="match status" value="2"/>
</dbReference>
<accession>A0A1I5SHA5</accession>
<name>A0A1I5SHA5_9BACT</name>
<feature type="domain" description="LysM" evidence="2">
    <location>
        <begin position="470"/>
        <end position="514"/>
    </location>
</feature>
<dbReference type="SUPFAM" id="SSF53955">
    <property type="entry name" value="Lysozyme-like"/>
    <property type="match status" value="1"/>
</dbReference>
<dbReference type="STRING" id="1079859.SAMN04515674_10526"/>
<dbReference type="SMART" id="SM00257">
    <property type="entry name" value="LysM"/>
    <property type="match status" value="2"/>
</dbReference>
<organism evidence="3 4">
    <name type="scientific">Pseudarcicella hirudinis</name>
    <dbReference type="NCBI Taxonomy" id="1079859"/>
    <lineage>
        <taxon>Bacteria</taxon>
        <taxon>Pseudomonadati</taxon>
        <taxon>Bacteroidota</taxon>
        <taxon>Cytophagia</taxon>
        <taxon>Cytophagales</taxon>
        <taxon>Flectobacillaceae</taxon>
        <taxon>Pseudarcicella</taxon>
    </lineage>
</organism>
<dbReference type="PROSITE" id="PS00922">
    <property type="entry name" value="TRANSGLYCOSYLASE"/>
    <property type="match status" value="1"/>
</dbReference>
<evidence type="ECO:0000313" key="3">
    <source>
        <dbReference type="EMBL" id="SFP70079.1"/>
    </source>
</evidence>
<evidence type="ECO:0000259" key="2">
    <source>
        <dbReference type="PROSITE" id="PS51782"/>
    </source>
</evidence>
<dbReference type="SUPFAM" id="SSF54106">
    <property type="entry name" value="LysM domain"/>
    <property type="match status" value="2"/>
</dbReference>
<feature type="domain" description="LysM" evidence="2">
    <location>
        <begin position="398"/>
        <end position="441"/>
    </location>
</feature>
<dbReference type="InterPro" id="IPR036779">
    <property type="entry name" value="LysM_dom_sf"/>
</dbReference>
<dbReference type="RefSeq" id="WP_092016295.1">
    <property type="nucleotide sequence ID" value="NZ_FOXH01000005.1"/>
</dbReference>
<dbReference type="InterPro" id="IPR008258">
    <property type="entry name" value="Transglycosylase_SLT_dom_1"/>
</dbReference>
<dbReference type="Gene3D" id="3.10.350.10">
    <property type="entry name" value="LysM domain"/>
    <property type="match status" value="2"/>
</dbReference>
<dbReference type="OrthoDB" id="9815002at2"/>
<protein>
    <submittedName>
        <fullName evidence="3">Membrane-bound lytic murein transglycosylase D</fullName>
    </submittedName>
</protein>
<dbReference type="CDD" id="cd16894">
    <property type="entry name" value="MltD-like"/>
    <property type="match status" value="1"/>
</dbReference>
<evidence type="ECO:0000313" key="4">
    <source>
        <dbReference type="Proteomes" id="UP000199306"/>
    </source>
</evidence>
<dbReference type="InterPro" id="IPR018392">
    <property type="entry name" value="LysM"/>
</dbReference>
<dbReference type="InterPro" id="IPR023346">
    <property type="entry name" value="Lysozyme-like_dom_sf"/>
</dbReference>
<dbReference type="GO" id="GO:0000270">
    <property type="term" value="P:peptidoglycan metabolic process"/>
    <property type="evidence" value="ECO:0007669"/>
    <property type="project" value="InterPro"/>
</dbReference>
<dbReference type="CDD" id="cd00118">
    <property type="entry name" value="LysM"/>
    <property type="match status" value="2"/>
</dbReference>
<dbReference type="Gene3D" id="1.10.530.10">
    <property type="match status" value="1"/>
</dbReference>
<dbReference type="InterPro" id="IPR000189">
    <property type="entry name" value="Transglyc_AS"/>
</dbReference>
<dbReference type="GO" id="GO:0016020">
    <property type="term" value="C:membrane"/>
    <property type="evidence" value="ECO:0007669"/>
    <property type="project" value="InterPro"/>
</dbReference>
<dbReference type="PANTHER" id="PTHR33734">
    <property type="entry name" value="LYSM DOMAIN-CONTAINING GPI-ANCHORED PROTEIN 2"/>
    <property type="match status" value="1"/>
</dbReference>
<dbReference type="Pfam" id="PF01464">
    <property type="entry name" value="SLT"/>
    <property type="match status" value="1"/>
</dbReference>
<dbReference type="Proteomes" id="UP000199306">
    <property type="component" value="Unassembled WGS sequence"/>
</dbReference>
<sequence length="515" mass="58056">MRFTLAKAFSLGILCWTGDVATAQITSSQPQNSVTISSQPQAADTAIVITNPSINDPKPAVAEPAWLIDPSIVQPRLQALQKEIQLTYNSVTHQFVEYFAYRKPSFTKTMMERKDLYFPLYEKYLKKYGLPDELKYLSLIESGLNPKAISRAGAGGLWQFMPKTARIDFGLRIDEYVDERFDPERATEAACRYMKQLYNIFGDWQLVLASYNTGPGNVRRAIRRCSGGQTFWDIYNCLPRETRGYVPQYIGIIYMMNHGADHDIAPEMLETAIPNDTILVNGFLDIDKLASLSNINLENIQKLNPHILTHILPGSTRNFPLRLPREEMAYLVANRKTVFDSLSKVSPSVIEQLAPAPEVMVASNSNGPILTEEETKKGKVTVEEDIEDVVINKKPKKKVYVVRRGDNLTSIASKYDVDVYDIKVWNHLRKSTLHAGDKLVIFKEVAVTSSVKYAKASNVERESVHKGKARFHFVQEGDTLWNISQRYGGLSIDKIKKLNGIKGNVVKAGMKIRVS</sequence>
<comment type="similarity">
    <text evidence="1">Belongs to the transglycosylase Slt family.</text>
</comment>
<dbReference type="PANTHER" id="PTHR33734:SF22">
    <property type="entry name" value="MEMBRANE-BOUND LYTIC MUREIN TRANSGLYCOSYLASE D"/>
    <property type="match status" value="1"/>
</dbReference>
<gene>
    <name evidence="3" type="ORF">SAMN04515674_10526</name>
</gene>
<evidence type="ECO:0000256" key="1">
    <source>
        <dbReference type="ARBA" id="ARBA00007734"/>
    </source>
</evidence>
<reference evidence="3 4" key="1">
    <citation type="submission" date="2016-10" db="EMBL/GenBank/DDBJ databases">
        <authorList>
            <person name="de Groot N.N."/>
        </authorList>
    </citation>
    <scope>NUCLEOTIDE SEQUENCE [LARGE SCALE GENOMIC DNA]</scope>
    <source>
        <strain evidence="4">E92,LMG 26720,CCM 7988</strain>
    </source>
</reference>